<gene>
    <name evidence="3" type="ORF">HA49_02830</name>
</gene>
<dbReference type="EMBL" id="JPKR02000005">
    <property type="protein sequence ID" value="KGD79531.1"/>
    <property type="molecule type" value="Genomic_DNA"/>
</dbReference>
<dbReference type="STRING" id="642227.HA49_02830"/>
<keyword evidence="1" id="KW-1133">Transmembrane helix</keyword>
<proteinExistence type="predicted"/>
<name>A0A095TRP6_9GAMM</name>
<feature type="transmembrane region" description="Helical" evidence="1">
    <location>
        <begin position="17"/>
        <end position="36"/>
    </location>
</feature>
<feature type="domain" description="DNA utilization protein HofO C-terminal" evidence="2">
    <location>
        <begin position="91"/>
        <end position="162"/>
    </location>
</feature>
<protein>
    <recommendedName>
        <fullName evidence="2">DNA utilization protein HofO C-terminal domain-containing protein</fullName>
    </recommendedName>
</protein>
<organism evidence="3 4">
    <name type="scientific">Tatumella morbirosei</name>
    <dbReference type="NCBI Taxonomy" id="642227"/>
    <lineage>
        <taxon>Bacteria</taxon>
        <taxon>Pseudomonadati</taxon>
        <taxon>Pseudomonadota</taxon>
        <taxon>Gammaproteobacteria</taxon>
        <taxon>Enterobacterales</taxon>
        <taxon>Erwiniaceae</taxon>
        <taxon>Tatumella</taxon>
    </lineage>
</organism>
<keyword evidence="1" id="KW-0812">Transmembrane</keyword>
<keyword evidence="1" id="KW-0472">Membrane</keyword>
<dbReference type="eggNOG" id="ENOG5031PB0">
    <property type="taxonomic scope" value="Bacteria"/>
</dbReference>
<sequence>MNDTCLSLLFRPPSQQWIVFSVLSASVILSACYITLLPEWRRYQYSEQRYLQQRMILTEKRQQYAELATPEQLRILWQSDHEGQKEKGAGSLEQLLSPGQRKVIRWRNGAQPVELQLELRWPDVTELFLQMAQLNPPMYPGRFSLENRSESDERLQLAIWLNLHE</sequence>
<accession>A0A095TRP6</accession>
<comment type="caution">
    <text evidence="3">The sequence shown here is derived from an EMBL/GenBank/DDBJ whole genome shotgun (WGS) entry which is preliminary data.</text>
</comment>
<dbReference type="AlphaFoldDB" id="A0A095TRP6"/>
<dbReference type="Pfam" id="PF25319">
    <property type="entry name" value="HofO"/>
    <property type="match status" value="1"/>
</dbReference>
<evidence type="ECO:0000259" key="2">
    <source>
        <dbReference type="Pfam" id="PF25319"/>
    </source>
</evidence>
<evidence type="ECO:0000256" key="1">
    <source>
        <dbReference type="SAM" id="Phobius"/>
    </source>
</evidence>
<evidence type="ECO:0000313" key="4">
    <source>
        <dbReference type="Proteomes" id="UP000029577"/>
    </source>
</evidence>
<evidence type="ECO:0000313" key="3">
    <source>
        <dbReference type="EMBL" id="KGD79531.1"/>
    </source>
</evidence>
<dbReference type="Proteomes" id="UP000029577">
    <property type="component" value="Unassembled WGS sequence"/>
</dbReference>
<keyword evidence="4" id="KW-1185">Reference proteome</keyword>
<dbReference type="InterPro" id="IPR057522">
    <property type="entry name" value="HofO_C"/>
</dbReference>
<reference evidence="3" key="1">
    <citation type="submission" date="2014-12" db="EMBL/GenBank/DDBJ databases">
        <title>The draft genome of the Tatumella morbirosei type strain, LMG23360T isolated from pineapple rot.</title>
        <authorList>
            <person name="Smits T.H."/>
            <person name="Palmer M."/>
            <person name="Venter S.N."/>
            <person name="Duffy B."/>
            <person name="Steenkamp E.T."/>
            <person name="Chan W.Y."/>
            <person name="Coutinho T.A."/>
            <person name="Coetzee M.P."/>
            <person name="De Maayer P."/>
        </authorList>
    </citation>
    <scope>NUCLEOTIDE SEQUENCE [LARGE SCALE GENOMIC DNA]</scope>
    <source>
        <strain evidence="3">LMG 23360</strain>
    </source>
</reference>